<dbReference type="EMBL" id="JAAVLR010000001">
    <property type="protein sequence ID" value="NKC27779.1"/>
    <property type="molecule type" value="Genomic_DNA"/>
</dbReference>
<protein>
    <submittedName>
        <fullName evidence="1">Uncharacterized protein</fullName>
    </submittedName>
</protein>
<gene>
    <name evidence="1" type="ORF">HED52_03570</name>
</gene>
<dbReference type="Proteomes" id="UP000568486">
    <property type="component" value="Unassembled WGS sequence"/>
</dbReference>
<evidence type="ECO:0000313" key="2">
    <source>
        <dbReference type="Proteomes" id="UP000568486"/>
    </source>
</evidence>
<reference evidence="1 2" key="1">
    <citation type="submission" date="2020-03" db="EMBL/GenBank/DDBJ databases">
        <title>Whole genome sequencing of clinical and environmental type strains of Ochrobactrum.</title>
        <authorList>
            <person name="Dharne M."/>
        </authorList>
    </citation>
    <scope>NUCLEOTIDE SEQUENCE [LARGE SCALE GENOMIC DNA]</scope>
    <source>
        <strain evidence="1 2">DSM 22292</strain>
    </source>
</reference>
<comment type="caution">
    <text evidence="1">The sequence shown here is derived from an EMBL/GenBank/DDBJ whole genome shotgun (WGS) entry which is preliminary data.</text>
</comment>
<sequence>MDGGFWKQRVRLAPRHRYGLSGLSFDWGMPAYALDKHTSSGKAAITQFAAENNAVADVLSRRVPDFRAADVAAMGAFYTDAIPIRPQLFWHGTTELERLGREADFAKIGYPIEAIDELIAAIADNLDHLNVLRAKRFSRRFGKGETCDA</sequence>
<evidence type="ECO:0000313" key="1">
    <source>
        <dbReference type="EMBL" id="NKC27779.1"/>
    </source>
</evidence>
<name>A0ABX1DS81_9HYPH</name>
<proteinExistence type="predicted"/>
<organism evidence="1 2">
    <name type="scientific">Brucella ciceri</name>
    <dbReference type="NCBI Taxonomy" id="391287"/>
    <lineage>
        <taxon>Bacteria</taxon>
        <taxon>Pseudomonadati</taxon>
        <taxon>Pseudomonadota</taxon>
        <taxon>Alphaproteobacteria</taxon>
        <taxon>Hyphomicrobiales</taxon>
        <taxon>Brucellaceae</taxon>
        <taxon>Brucella/Ochrobactrum group</taxon>
        <taxon>Brucella</taxon>
    </lineage>
</organism>
<keyword evidence="2" id="KW-1185">Reference proteome</keyword>
<accession>A0ABX1DS81</accession>